<name>V4AXB9_LOTGI</name>
<dbReference type="GO" id="GO:0007098">
    <property type="term" value="P:centrosome cycle"/>
    <property type="evidence" value="ECO:0007669"/>
    <property type="project" value="InterPro"/>
</dbReference>
<dbReference type="PANTHER" id="PTHR16219">
    <property type="entry name" value="AUGMIN SUBUNIT 4 FAMILY MEMBER"/>
    <property type="match status" value="1"/>
</dbReference>
<dbReference type="InterPro" id="IPR029327">
    <property type="entry name" value="HAUS4"/>
</dbReference>
<dbReference type="RefSeq" id="XP_009050923.1">
    <property type="nucleotide sequence ID" value="XM_009052675.1"/>
</dbReference>
<dbReference type="CTD" id="20244745"/>
<keyword evidence="2" id="KW-1185">Reference proteome</keyword>
<evidence type="ECO:0008006" key="3">
    <source>
        <dbReference type="Google" id="ProtNLM"/>
    </source>
</evidence>
<evidence type="ECO:0000313" key="2">
    <source>
        <dbReference type="Proteomes" id="UP000030746"/>
    </source>
</evidence>
<dbReference type="GO" id="GO:0051225">
    <property type="term" value="P:spindle assembly"/>
    <property type="evidence" value="ECO:0007669"/>
    <property type="project" value="InterPro"/>
</dbReference>
<dbReference type="STRING" id="225164.V4AXB9"/>
<sequence>MSDKRENETQCRIKAEQLNEQLPINLLPSDVDKYPEFMKLITSLTKQIRSSGLSLAADKDLTQAKEILHHEKHSWLLNKLLYSEVKELILDYKIKAQEISLCSDDKKFVEILQKCLNYKEIGDYLDFSPDPSVKVMLLGLTEEDIQRHNPYKKHISALQVRLIPEVEDRLRKKCEDLVHFEDPNTSNPDNSRLTLAKSSQLPAKIEILKKKLENEERLLKQDRVKREKQFWVYYQSLVDCLSLLEKLIVEFRLQGQTESDTITTKWLKSRCDAMSLKIRLNQLQVLCDTYSAETVKALQVIRGHLDEATEESNKDLVRITQALSAYDSVGMGFESLVDEYSQLRSELENKRWAMTELHNSIS</sequence>
<protein>
    <recommendedName>
        <fullName evidence="3">HAUS augmin-like complex subunit 4</fullName>
    </recommendedName>
</protein>
<dbReference type="GeneID" id="20244745"/>
<dbReference type="HOGENOM" id="CLU_065166_0_0_1"/>
<dbReference type="EMBL" id="KB201262">
    <property type="protein sequence ID" value="ESO98216.1"/>
    <property type="molecule type" value="Genomic_DNA"/>
</dbReference>
<dbReference type="GO" id="GO:0070652">
    <property type="term" value="C:HAUS complex"/>
    <property type="evidence" value="ECO:0007669"/>
    <property type="project" value="InterPro"/>
</dbReference>
<reference evidence="1 2" key="1">
    <citation type="journal article" date="2013" name="Nature">
        <title>Insights into bilaterian evolution from three spiralian genomes.</title>
        <authorList>
            <person name="Simakov O."/>
            <person name="Marletaz F."/>
            <person name="Cho S.J."/>
            <person name="Edsinger-Gonzales E."/>
            <person name="Havlak P."/>
            <person name="Hellsten U."/>
            <person name="Kuo D.H."/>
            <person name="Larsson T."/>
            <person name="Lv J."/>
            <person name="Arendt D."/>
            <person name="Savage R."/>
            <person name="Osoegawa K."/>
            <person name="de Jong P."/>
            <person name="Grimwood J."/>
            <person name="Chapman J.A."/>
            <person name="Shapiro H."/>
            <person name="Aerts A."/>
            <person name="Otillar R.P."/>
            <person name="Terry A.Y."/>
            <person name="Boore J.L."/>
            <person name="Grigoriev I.V."/>
            <person name="Lindberg D.R."/>
            <person name="Seaver E.C."/>
            <person name="Weisblat D.A."/>
            <person name="Putnam N.H."/>
            <person name="Rokhsar D.S."/>
        </authorList>
    </citation>
    <scope>NUCLEOTIDE SEQUENCE [LARGE SCALE GENOMIC DNA]</scope>
</reference>
<proteinExistence type="predicted"/>
<gene>
    <name evidence="1" type="ORF">LOTGIDRAFT_187302</name>
</gene>
<dbReference type="PANTHER" id="PTHR16219:SF1">
    <property type="entry name" value="HAUS AUGMIN-LIKE COMPLEX SUBUNIT 4"/>
    <property type="match status" value="1"/>
</dbReference>
<dbReference type="Proteomes" id="UP000030746">
    <property type="component" value="Unassembled WGS sequence"/>
</dbReference>
<dbReference type="OrthoDB" id="661220at2759"/>
<dbReference type="InterPro" id="IPR026214">
    <property type="entry name" value="HAUS4_met"/>
</dbReference>
<dbReference type="GO" id="GO:0051011">
    <property type="term" value="F:microtubule minus-end binding"/>
    <property type="evidence" value="ECO:0007669"/>
    <property type="project" value="TreeGrafter"/>
</dbReference>
<dbReference type="AlphaFoldDB" id="V4AXB9"/>
<dbReference type="KEGG" id="lgi:LOTGIDRAFT_187302"/>
<dbReference type="OMA" id="NWALKEF"/>
<evidence type="ECO:0000313" key="1">
    <source>
        <dbReference type="EMBL" id="ESO98216.1"/>
    </source>
</evidence>
<accession>V4AXB9</accession>
<dbReference type="Pfam" id="PF14735">
    <property type="entry name" value="HAUS4"/>
    <property type="match status" value="1"/>
</dbReference>
<dbReference type="PRINTS" id="PR02090">
    <property type="entry name" value="HAUSAUGMINL4"/>
</dbReference>
<organism evidence="1 2">
    <name type="scientific">Lottia gigantea</name>
    <name type="common">Giant owl limpet</name>
    <dbReference type="NCBI Taxonomy" id="225164"/>
    <lineage>
        <taxon>Eukaryota</taxon>
        <taxon>Metazoa</taxon>
        <taxon>Spiralia</taxon>
        <taxon>Lophotrochozoa</taxon>
        <taxon>Mollusca</taxon>
        <taxon>Gastropoda</taxon>
        <taxon>Patellogastropoda</taxon>
        <taxon>Lottioidea</taxon>
        <taxon>Lottiidae</taxon>
        <taxon>Lottia</taxon>
    </lineage>
</organism>